<name>A0A8H7W6I0_9HELO</name>
<evidence type="ECO:0000256" key="1">
    <source>
        <dbReference type="ARBA" id="ARBA00023604"/>
    </source>
</evidence>
<dbReference type="PANTHER" id="PTHR34598">
    <property type="entry name" value="BLL6449 PROTEIN"/>
    <property type="match status" value="1"/>
</dbReference>
<dbReference type="InterPro" id="IPR044053">
    <property type="entry name" value="AsaB-like"/>
</dbReference>
<dbReference type="AlphaFoldDB" id="A0A8H7W6I0"/>
<evidence type="ECO:0000313" key="2">
    <source>
        <dbReference type="EMBL" id="KAG4418945.1"/>
    </source>
</evidence>
<keyword evidence="3" id="KW-1185">Reference proteome</keyword>
<accession>A0A8H7W6I0</accession>
<organism evidence="2 3">
    <name type="scientific">Cadophora malorum</name>
    <dbReference type="NCBI Taxonomy" id="108018"/>
    <lineage>
        <taxon>Eukaryota</taxon>
        <taxon>Fungi</taxon>
        <taxon>Dikarya</taxon>
        <taxon>Ascomycota</taxon>
        <taxon>Pezizomycotina</taxon>
        <taxon>Leotiomycetes</taxon>
        <taxon>Helotiales</taxon>
        <taxon>Ploettnerulaceae</taxon>
        <taxon>Cadophora</taxon>
    </lineage>
</organism>
<proteinExistence type="inferred from homology"/>
<dbReference type="Proteomes" id="UP000664132">
    <property type="component" value="Unassembled WGS sequence"/>
</dbReference>
<dbReference type="PANTHER" id="PTHR34598:SF3">
    <property type="entry name" value="OXIDOREDUCTASE AN1597"/>
    <property type="match status" value="1"/>
</dbReference>
<evidence type="ECO:0000313" key="3">
    <source>
        <dbReference type="Proteomes" id="UP000664132"/>
    </source>
</evidence>
<dbReference type="OrthoDB" id="412788at2759"/>
<reference evidence="2" key="1">
    <citation type="submission" date="2021-02" db="EMBL/GenBank/DDBJ databases">
        <title>Genome sequence Cadophora malorum strain M34.</title>
        <authorList>
            <person name="Stefanovic E."/>
            <person name="Vu D."/>
            <person name="Scully C."/>
            <person name="Dijksterhuis J."/>
            <person name="Roader J."/>
            <person name="Houbraken J."/>
        </authorList>
    </citation>
    <scope>NUCLEOTIDE SEQUENCE</scope>
    <source>
        <strain evidence="2">M34</strain>
    </source>
</reference>
<dbReference type="EMBL" id="JAFJYH010000116">
    <property type="protein sequence ID" value="KAG4418945.1"/>
    <property type="molecule type" value="Genomic_DNA"/>
</dbReference>
<sequence length="352" mass="39574">MSTPTAQQPAVLQASFNYYSDPAPPELNDISTFLGQSSKSTPHIHPVIDLRSLPAPLSSYKHETHGFQILDQKLPIDGSYESVHNEEVINMKYFPTICSVLKEQLGVRATAIVNHTLRDVAVIDMKDVDKINPRAKEEARGTPPFFIAHSDYTAGGARSHFRAITDEWSDPSQTAEDRELFFRLKTEVIAAEDAAIAKAGLGPGNGDMLNGKGGHWDWDGSGYDGPRYGIFSIWRPWETVKRDPLGLIATPESELQFAVVPRTYKDRPGHLKEYYSDNPIVRAPPVGKSYEWYYLSDQKPEEIYAIKFYDSEAVRRGDGSVRSMCPHSAFRIEGTEDAPPRRSSELRVWCIW</sequence>
<gene>
    <name evidence="2" type="ORF">IFR04_007892</name>
</gene>
<comment type="similarity">
    <text evidence="1">Belongs to the asaB hydroxylase/desaturase family.</text>
</comment>
<protein>
    <recommendedName>
        <fullName evidence="4">GA4 desaturase</fullName>
    </recommendedName>
</protein>
<comment type="caution">
    <text evidence="2">The sequence shown here is derived from an EMBL/GenBank/DDBJ whole genome shotgun (WGS) entry which is preliminary data.</text>
</comment>
<evidence type="ECO:0008006" key="4">
    <source>
        <dbReference type="Google" id="ProtNLM"/>
    </source>
</evidence>
<dbReference type="GO" id="GO:0016491">
    <property type="term" value="F:oxidoreductase activity"/>
    <property type="evidence" value="ECO:0007669"/>
    <property type="project" value="InterPro"/>
</dbReference>